<dbReference type="CDD" id="cd04301">
    <property type="entry name" value="NAT_SF"/>
    <property type="match status" value="1"/>
</dbReference>
<dbReference type="PROSITE" id="PS51186">
    <property type="entry name" value="GNAT"/>
    <property type="match status" value="1"/>
</dbReference>
<evidence type="ECO:0000313" key="3">
    <source>
        <dbReference type="Proteomes" id="UP001157353"/>
    </source>
</evidence>
<sequence length="159" mass="17951">MEISLKAMDKTAFTAYRKQAIPAYAKDNVESGRWDESDALARSKQDLDRLLPQGVATDNHFLFNIIEQDRSRKVGHIWLKLEENMRSKSAFIYDIEIDESYRRKGYAKSALAGIEIVAAELGATSLGLHVFNYNDAAMALYKSIGYQVVSHNMQKVISS</sequence>
<dbReference type="Pfam" id="PF00583">
    <property type="entry name" value="Acetyltransf_1"/>
    <property type="match status" value="1"/>
</dbReference>
<protein>
    <submittedName>
        <fullName evidence="2">N-acetyltransferase</fullName>
    </submittedName>
</protein>
<dbReference type="Proteomes" id="UP001157353">
    <property type="component" value="Unassembled WGS sequence"/>
</dbReference>
<dbReference type="InterPro" id="IPR000182">
    <property type="entry name" value="GNAT_dom"/>
</dbReference>
<dbReference type="SUPFAM" id="SSF55729">
    <property type="entry name" value="Acyl-CoA N-acyltransferases (Nat)"/>
    <property type="match status" value="1"/>
</dbReference>
<gene>
    <name evidence="2" type="ORF">GCM10007916_31320</name>
</gene>
<name>A0ABQ6E3N4_9GAMM</name>
<dbReference type="InterPro" id="IPR016181">
    <property type="entry name" value="Acyl_CoA_acyltransferase"/>
</dbReference>
<organism evidence="2 3">
    <name type="scientific">Psychromonas marina</name>
    <dbReference type="NCBI Taxonomy" id="88364"/>
    <lineage>
        <taxon>Bacteria</taxon>
        <taxon>Pseudomonadati</taxon>
        <taxon>Pseudomonadota</taxon>
        <taxon>Gammaproteobacteria</taxon>
        <taxon>Alteromonadales</taxon>
        <taxon>Psychromonadaceae</taxon>
        <taxon>Psychromonas</taxon>
    </lineage>
</organism>
<evidence type="ECO:0000259" key="1">
    <source>
        <dbReference type="PROSITE" id="PS51186"/>
    </source>
</evidence>
<reference evidence="3" key="1">
    <citation type="journal article" date="2019" name="Int. J. Syst. Evol. Microbiol.">
        <title>The Global Catalogue of Microorganisms (GCM) 10K type strain sequencing project: providing services to taxonomists for standard genome sequencing and annotation.</title>
        <authorList>
            <consortium name="The Broad Institute Genomics Platform"/>
            <consortium name="The Broad Institute Genome Sequencing Center for Infectious Disease"/>
            <person name="Wu L."/>
            <person name="Ma J."/>
        </authorList>
    </citation>
    <scope>NUCLEOTIDE SEQUENCE [LARGE SCALE GENOMIC DNA]</scope>
    <source>
        <strain evidence="3">NBRC 103166</strain>
    </source>
</reference>
<feature type="domain" description="N-acetyltransferase" evidence="1">
    <location>
        <begin position="11"/>
        <end position="159"/>
    </location>
</feature>
<dbReference type="RefSeq" id="WP_284205158.1">
    <property type="nucleotide sequence ID" value="NZ_BSPQ01000018.1"/>
</dbReference>
<dbReference type="InterPro" id="IPR052829">
    <property type="entry name" value="N-acetyltransferase_domain"/>
</dbReference>
<dbReference type="Gene3D" id="3.40.630.30">
    <property type="match status" value="1"/>
</dbReference>
<evidence type="ECO:0000313" key="2">
    <source>
        <dbReference type="EMBL" id="GLS92062.1"/>
    </source>
</evidence>
<dbReference type="PANTHER" id="PTHR43259:SF1">
    <property type="entry name" value="N-ACETYLTRANSFERASE DOMAIN-CONTAINING PROTEIN"/>
    <property type="match status" value="1"/>
</dbReference>
<accession>A0ABQ6E3N4</accession>
<dbReference type="EMBL" id="BSPQ01000018">
    <property type="protein sequence ID" value="GLS92062.1"/>
    <property type="molecule type" value="Genomic_DNA"/>
</dbReference>
<keyword evidence="3" id="KW-1185">Reference proteome</keyword>
<comment type="caution">
    <text evidence="2">The sequence shown here is derived from an EMBL/GenBank/DDBJ whole genome shotgun (WGS) entry which is preliminary data.</text>
</comment>
<proteinExistence type="predicted"/>
<dbReference type="PANTHER" id="PTHR43259">
    <property type="entry name" value="SPT10P"/>
    <property type="match status" value="1"/>
</dbReference>